<dbReference type="RefSeq" id="WP_161003321.1">
    <property type="nucleotide sequence ID" value="NZ_WEZQ01000005.1"/>
</dbReference>
<keyword evidence="5 11" id="KW-0732">Signal</keyword>
<evidence type="ECO:0000256" key="11">
    <source>
        <dbReference type="HAMAP-Rule" id="MF_01145"/>
    </source>
</evidence>
<evidence type="ECO:0000256" key="6">
    <source>
        <dbReference type="ARBA" id="ARBA00023110"/>
    </source>
</evidence>
<dbReference type="NCBIfam" id="NF003356">
    <property type="entry name" value="PRK04405.1"/>
    <property type="match status" value="1"/>
</dbReference>
<sequence>MKKWLLVPAGLVMAFSLAACGNKTVATTNGGKITQDQYYSSMKTTSQGKQVLQQMIIKKVLEKNYGSKVSSSKVNKQYDTVKKQYGSSFNSMLTQQGMTASSLKDTLRMNLLLKEAVKNDVKITNSDLKKQFKSWEPKVSTAVIVTSKKATATKAIDELNSGTSFAKVAKKYSDDTITKNKGGKVPTFDNASTSVDDSIKTAAFKLNNGEYTKTPVTDTNSQTGTKSYYVIKMLNKPSKGTWTQHKQDLKEQIWNQDMDTSNGGTVLQSVIAKELKKGNVNIKDNDLKDVLSQYTSTSSSSAN</sequence>
<dbReference type="Pfam" id="PF00639">
    <property type="entry name" value="Rotamase"/>
    <property type="match status" value="1"/>
</dbReference>
<dbReference type="Gene3D" id="1.10.4030.10">
    <property type="entry name" value="Porin chaperone SurA, peptide-binding domain"/>
    <property type="match status" value="1"/>
</dbReference>
<dbReference type="GO" id="GO:0005886">
    <property type="term" value="C:plasma membrane"/>
    <property type="evidence" value="ECO:0007669"/>
    <property type="project" value="UniProtKB-SubCell"/>
</dbReference>
<dbReference type="SUPFAM" id="SSF109998">
    <property type="entry name" value="Triger factor/SurA peptide-binding domain-like"/>
    <property type="match status" value="1"/>
</dbReference>
<proteinExistence type="inferred from homology"/>
<accession>A0A6N9I222</accession>
<comment type="catalytic activity">
    <reaction evidence="1 11">
        <text>[protein]-peptidylproline (omega=180) = [protein]-peptidylproline (omega=0)</text>
        <dbReference type="Rhea" id="RHEA:16237"/>
        <dbReference type="Rhea" id="RHEA-COMP:10747"/>
        <dbReference type="Rhea" id="RHEA-COMP:10748"/>
        <dbReference type="ChEBI" id="CHEBI:83833"/>
        <dbReference type="ChEBI" id="CHEBI:83834"/>
        <dbReference type="EC" id="5.2.1.8"/>
    </reaction>
</comment>
<evidence type="ECO:0000313" key="14">
    <source>
        <dbReference type="EMBL" id="MYV16888.1"/>
    </source>
</evidence>
<dbReference type="Proteomes" id="UP000449209">
    <property type="component" value="Unassembled WGS sequence"/>
</dbReference>
<evidence type="ECO:0000256" key="5">
    <source>
        <dbReference type="ARBA" id="ARBA00022729"/>
    </source>
</evidence>
<protein>
    <recommendedName>
        <fullName evidence="11">Foldase protein PrsA</fullName>
        <ecNumber evidence="11">5.2.1.8</ecNumber>
    </recommendedName>
</protein>
<dbReference type="Gene3D" id="3.10.50.40">
    <property type="match status" value="1"/>
</dbReference>
<dbReference type="PANTHER" id="PTHR47245:SF1">
    <property type="entry name" value="FOLDASE PROTEIN PRSA"/>
    <property type="match status" value="1"/>
</dbReference>
<dbReference type="InterPro" id="IPR050245">
    <property type="entry name" value="PrsA_foldase"/>
</dbReference>
<evidence type="ECO:0000256" key="10">
    <source>
        <dbReference type="ARBA" id="ARBA00023288"/>
    </source>
</evidence>
<gene>
    <name evidence="11" type="primary">prsA</name>
    <name evidence="14" type="ORF">GB993_05085</name>
</gene>
<reference evidence="14 15" key="1">
    <citation type="journal article" date="2019" name="Appl. Environ. Microbiol.">
        <title>Genetic determinants of hydroxycinnamic acid metabolism in heterofermentative lactobacilli.</title>
        <authorList>
            <person name="Gaur G."/>
            <person name="Oh J.H."/>
            <person name="Filannino P."/>
            <person name="Gobbetti M."/>
            <person name="van Pijkeren J.P."/>
            <person name="Ganzle M.G."/>
        </authorList>
    </citation>
    <scope>NUCLEOTIDE SEQUENCE [LARGE SCALE GENOMIC DNA]</scope>
    <source>
        <strain evidence="14 15">C5</strain>
    </source>
</reference>
<evidence type="ECO:0000256" key="2">
    <source>
        <dbReference type="ARBA" id="ARBA00004193"/>
    </source>
</evidence>
<organism evidence="14 15">
    <name type="scientific">Furfurilactobacillus milii</name>
    <dbReference type="NCBI Taxonomy" id="2888272"/>
    <lineage>
        <taxon>Bacteria</taxon>
        <taxon>Bacillati</taxon>
        <taxon>Bacillota</taxon>
        <taxon>Bacilli</taxon>
        <taxon>Lactobacillales</taxon>
        <taxon>Lactobacillaceae</taxon>
        <taxon>Furfurilactobacillus</taxon>
    </lineage>
</organism>
<dbReference type="EMBL" id="WEZQ01000005">
    <property type="protein sequence ID" value="MYV16888.1"/>
    <property type="molecule type" value="Genomic_DNA"/>
</dbReference>
<evidence type="ECO:0000256" key="4">
    <source>
        <dbReference type="ARBA" id="ARBA00022475"/>
    </source>
</evidence>
<comment type="caution">
    <text evidence="14">The sequence shown here is derived from an EMBL/GenBank/DDBJ whole genome shotgun (WGS) entry which is preliminary data.</text>
</comment>
<keyword evidence="8 11" id="KW-0564">Palmitate</keyword>
<dbReference type="InterPro" id="IPR023059">
    <property type="entry name" value="Foldase_PrsA"/>
</dbReference>
<dbReference type="InterPro" id="IPR000297">
    <property type="entry name" value="PPIase_PpiC"/>
</dbReference>
<feature type="chain" id="PRO_5039086603" description="Foldase protein PrsA" evidence="12">
    <location>
        <begin position="19"/>
        <end position="303"/>
    </location>
</feature>
<dbReference type="AlphaFoldDB" id="A0A6N9I222"/>
<evidence type="ECO:0000256" key="7">
    <source>
        <dbReference type="ARBA" id="ARBA00023136"/>
    </source>
</evidence>
<keyword evidence="7 11" id="KW-0472">Membrane</keyword>
<dbReference type="GO" id="GO:0003755">
    <property type="term" value="F:peptidyl-prolyl cis-trans isomerase activity"/>
    <property type="evidence" value="ECO:0007669"/>
    <property type="project" value="UniProtKB-UniRule"/>
</dbReference>
<keyword evidence="10 11" id="KW-0449">Lipoprotein</keyword>
<evidence type="ECO:0000256" key="9">
    <source>
        <dbReference type="ARBA" id="ARBA00023235"/>
    </source>
</evidence>
<keyword evidence="6 11" id="KW-0697">Rotamase</keyword>
<feature type="domain" description="PpiC" evidence="13">
    <location>
        <begin position="136"/>
        <end position="216"/>
    </location>
</feature>
<dbReference type="OrthoDB" id="14196at2"/>
<evidence type="ECO:0000256" key="12">
    <source>
        <dbReference type="SAM" id="SignalP"/>
    </source>
</evidence>
<dbReference type="InterPro" id="IPR046357">
    <property type="entry name" value="PPIase_dom_sf"/>
</dbReference>
<feature type="signal peptide" evidence="12">
    <location>
        <begin position="1"/>
        <end position="18"/>
    </location>
</feature>
<keyword evidence="9 11" id="KW-0413">Isomerase</keyword>
<comment type="subcellular location">
    <subcellularLocation>
        <location evidence="2 11">Cell membrane</location>
        <topology evidence="2 11">Lipid-anchor</topology>
    </subcellularLocation>
</comment>
<evidence type="ECO:0000313" key="15">
    <source>
        <dbReference type="Proteomes" id="UP000449209"/>
    </source>
</evidence>
<dbReference type="InterPro" id="IPR027304">
    <property type="entry name" value="Trigger_fact/SurA_dom_sf"/>
</dbReference>
<evidence type="ECO:0000256" key="8">
    <source>
        <dbReference type="ARBA" id="ARBA00023139"/>
    </source>
</evidence>
<dbReference type="EC" id="5.2.1.8" evidence="11"/>
<evidence type="ECO:0000259" key="13">
    <source>
        <dbReference type="PROSITE" id="PS50198"/>
    </source>
</evidence>
<evidence type="ECO:0000256" key="3">
    <source>
        <dbReference type="ARBA" id="ARBA00006071"/>
    </source>
</evidence>
<dbReference type="PROSITE" id="PS51257">
    <property type="entry name" value="PROKAR_LIPOPROTEIN"/>
    <property type="match status" value="1"/>
</dbReference>
<comment type="similarity">
    <text evidence="3 11">Belongs to the PrsA family.</text>
</comment>
<keyword evidence="4 11" id="KW-1003">Cell membrane</keyword>
<dbReference type="PANTHER" id="PTHR47245">
    <property type="entry name" value="PEPTIDYLPROLYL ISOMERASE"/>
    <property type="match status" value="1"/>
</dbReference>
<dbReference type="PROSITE" id="PS50198">
    <property type="entry name" value="PPIC_PPIASE_2"/>
    <property type="match status" value="1"/>
</dbReference>
<dbReference type="SUPFAM" id="SSF54534">
    <property type="entry name" value="FKBP-like"/>
    <property type="match status" value="1"/>
</dbReference>
<dbReference type="GO" id="GO:0006457">
    <property type="term" value="P:protein folding"/>
    <property type="evidence" value="ECO:0007669"/>
    <property type="project" value="UniProtKB-UniRule"/>
</dbReference>
<dbReference type="HAMAP" id="MF_01145">
    <property type="entry name" value="Foldase_PrsA"/>
    <property type="match status" value="1"/>
</dbReference>
<name>A0A6N9I222_9LACO</name>
<evidence type="ECO:0000256" key="1">
    <source>
        <dbReference type="ARBA" id="ARBA00000971"/>
    </source>
</evidence>
<comment type="function">
    <text evidence="11">Plays a major role in protein secretion by helping the post-translocational extracellular folding of several secreted proteins.</text>
</comment>